<keyword evidence="10 14" id="KW-0325">Glycoprotein</keyword>
<dbReference type="PANTHER" id="PTHR10514">
    <property type="entry name" value="ANGIOTENSIN-CONVERTING ENZYME"/>
    <property type="match status" value="1"/>
</dbReference>
<sequence length="619" mass="71823">MKYLAILTILVKLLCTINATTQPVTLSEEALKNFFDDEYDNNGAYWCTKLQEASWSFESDLSNKEKEENMVRITLRAAEYNKRTWEKYFKNIKSDDYKDPDLKRKIMFAKMLGKSALDNDKLSELTNVTNFMTEIYSTAKVCPYKNRNCDKKTEGFSLDPDITKILATSRDYNELSYMWTEWRDQTGAKMPQLYEKYVNLSNEASILNGYKDTSELWLFAFELPDFVKQIDNLWIQVEPLYSELHKYVSLKLKGVYGDDLDISDGLLPAHILGNMWAQEWTNIEDIVKPFPEASHDNVTEQLNSKRYTVRKMFETSDDFYKSMGLLPNDVSYNTSAGAIIEKPTDGRQMVCHASAWDFCDRKNFRIKMCTSINAEDFITIHHEMGHIQYFLQYKEQPLIYRDGANPGFHEAIGDTIALSVNTPKHLHKIGLLNEYKDDYEASINALMGMALSKIAFLPFGLLLDKWRWDVFKGAIPKNQWNAHYWKYVKQYQKMKPPVTRQESDFDPGAKFHVPSDVPYIPYFVAHIAQFQFYKSLCIAAGEYDPQEKSKELHKCDFYKSKAAGDKLRAGLSLGASKHWRFAMKAITNQEKMDASPLLEYFEPLYNFLKKYNNQPKAAG</sequence>
<name>A0AAW1UH44_9CUCU</name>
<dbReference type="FunFam" id="1.10.1370.30:FF:000004">
    <property type="entry name" value="Angiotensin-converting enzyme"/>
    <property type="match status" value="1"/>
</dbReference>
<keyword evidence="6 20" id="KW-0378">Hydrolase</keyword>
<keyword evidence="23" id="KW-1185">Reference proteome</keyword>
<feature type="disulfide bond" evidence="17 19">
    <location>
        <begin position="351"/>
        <end position="369"/>
    </location>
</feature>
<evidence type="ECO:0000256" key="12">
    <source>
        <dbReference type="ARBA" id="ARBA00039858"/>
    </source>
</evidence>
<keyword evidence="5 21" id="KW-0732">Signal</keyword>
<feature type="active site" description="Proton donor 2" evidence="15">
    <location>
        <position position="512"/>
    </location>
</feature>
<keyword evidence="4 16" id="KW-0479">Metal-binding</keyword>
<evidence type="ECO:0000256" key="3">
    <source>
        <dbReference type="ARBA" id="ARBA00022670"/>
    </source>
</evidence>
<feature type="active site" description="Proton acceptor 1" evidence="13">
    <location>
        <position position="383"/>
    </location>
</feature>
<dbReference type="Pfam" id="PF01401">
    <property type="entry name" value="Peptidase_M2"/>
    <property type="match status" value="1"/>
</dbReference>
<dbReference type="EMBL" id="JARQZJ010000064">
    <property type="protein sequence ID" value="KAK9880161.1"/>
    <property type="molecule type" value="Genomic_DNA"/>
</dbReference>
<organism evidence="22 23">
    <name type="scientific">Henosepilachna vigintioctopunctata</name>
    <dbReference type="NCBI Taxonomy" id="420089"/>
    <lineage>
        <taxon>Eukaryota</taxon>
        <taxon>Metazoa</taxon>
        <taxon>Ecdysozoa</taxon>
        <taxon>Arthropoda</taxon>
        <taxon>Hexapoda</taxon>
        <taxon>Insecta</taxon>
        <taxon>Pterygota</taxon>
        <taxon>Neoptera</taxon>
        <taxon>Endopterygota</taxon>
        <taxon>Coleoptera</taxon>
        <taxon>Polyphaga</taxon>
        <taxon>Cucujiformia</taxon>
        <taxon>Coccinelloidea</taxon>
        <taxon>Coccinellidae</taxon>
        <taxon>Epilachninae</taxon>
        <taxon>Epilachnini</taxon>
        <taxon>Henosepilachna</taxon>
    </lineage>
</organism>
<comment type="catalytic activity">
    <reaction evidence="11">
        <text>Release of a C-terminal dipeptide, oligopeptide-|-Xaa-Yaa, when Xaa is not Pro, and Yaa is neither Asp nor Glu. Thus, conversion of angiotensin I to angiotensin II, with increase in vasoconstrictor activity, but no action on angiotensin II.</text>
        <dbReference type="EC" id="3.4.15.1"/>
    </reaction>
</comment>
<feature type="chain" id="PRO_5043576076" description="Angiotensin-converting enzyme" evidence="21">
    <location>
        <begin position="20"/>
        <end position="619"/>
    </location>
</feature>
<dbReference type="CDD" id="cd06461">
    <property type="entry name" value="M2_ACE"/>
    <property type="match status" value="1"/>
</dbReference>
<dbReference type="GO" id="GO:0005886">
    <property type="term" value="C:plasma membrane"/>
    <property type="evidence" value="ECO:0007669"/>
    <property type="project" value="TreeGrafter"/>
</dbReference>
<keyword evidence="8 20" id="KW-0482">Metalloprotease</keyword>
<dbReference type="SUPFAM" id="SSF55486">
    <property type="entry name" value="Metalloproteases ('zincins'), catalytic domain"/>
    <property type="match status" value="1"/>
</dbReference>
<feature type="binding site" evidence="18">
    <location>
        <position position="386"/>
    </location>
    <ligand>
        <name>Zn(2+)</name>
        <dbReference type="ChEBI" id="CHEBI:29105"/>
        <label>2</label>
        <note>catalytic</note>
    </ligand>
</feature>
<evidence type="ECO:0000313" key="22">
    <source>
        <dbReference type="EMBL" id="KAK9880161.1"/>
    </source>
</evidence>
<dbReference type="AlphaFoldDB" id="A0AAW1UH44"/>
<comment type="cofactor">
    <cofactor evidence="20">
        <name>Zn(2+)</name>
        <dbReference type="ChEBI" id="CHEBI:29105"/>
    </cofactor>
    <text evidence="20">Binds 1 zinc ion per subunit.</text>
</comment>
<dbReference type="PRINTS" id="PR00791">
    <property type="entry name" value="PEPDIPTASEA"/>
</dbReference>
<dbReference type="PANTHER" id="PTHR10514:SF27">
    <property type="entry name" value="ANGIOTENSIN-CONVERTING ENZYME"/>
    <property type="match status" value="1"/>
</dbReference>
<feature type="binding site" evidence="16">
    <location>
        <position position="410"/>
    </location>
    <ligand>
        <name>Zn(2+)</name>
        <dbReference type="ChEBI" id="CHEBI:29105"/>
        <label>1</label>
        <note>catalytic</note>
    </ligand>
</feature>
<evidence type="ECO:0000256" key="10">
    <source>
        <dbReference type="ARBA" id="ARBA00023180"/>
    </source>
</evidence>
<dbReference type="GO" id="GO:0046872">
    <property type="term" value="F:metal ion binding"/>
    <property type="evidence" value="ECO:0007669"/>
    <property type="project" value="UniProtKB-KW"/>
</dbReference>
<protein>
    <recommendedName>
        <fullName evidence="12 20">Angiotensin-converting enzyme</fullName>
        <ecNumber evidence="20">3.4.-.-</ecNumber>
    </recommendedName>
</protein>
<evidence type="ECO:0000256" key="18">
    <source>
        <dbReference type="PIRSR" id="PIRSR601548-8"/>
    </source>
</evidence>
<evidence type="ECO:0000256" key="20">
    <source>
        <dbReference type="RuleBase" id="RU361144"/>
    </source>
</evidence>
<dbReference type="Proteomes" id="UP001431783">
    <property type="component" value="Unassembled WGS sequence"/>
</dbReference>
<reference evidence="22 23" key="1">
    <citation type="submission" date="2023-03" db="EMBL/GenBank/DDBJ databases">
        <title>Genome insight into feeding habits of ladybird beetles.</title>
        <authorList>
            <person name="Li H.-S."/>
            <person name="Huang Y.-H."/>
            <person name="Pang H."/>
        </authorList>
    </citation>
    <scope>NUCLEOTIDE SEQUENCE [LARGE SCALE GENOMIC DNA]</scope>
    <source>
        <strain evidence="22">SYSU_2023b</strain>
        <tissue evidence="22">Whole body</tissue>
    </source>
</reference>
<feature type="binding site" evidence="16">
    <location>
        <position position="386"/>
    </location>
    <ligand>
        <name>Zn(2+)</name>
        <dbReference type="ChEBI" id="CHEBI:29105"/>
        <label>1</label>
        <note>catalytic</note>
    </ligand>
</feature>
<dbReference type="PROSITE" id="PS52011">
    <property type="entry name" value="PEPTIDASE_M2"/>
    <property type="match status" value="1"/>
</dbReference>
<evidence type="ECO:0000256" key="17">
    <source>
        <dbReference type="PIRSR" id="PIRSR601548-4"/>
    </source>
</evidence>
<dbReference type="GO" id="GO:0008237">
    <property type="term" value="F:metallopeptidase activity"/>
    <property type="evidence" value="ECO:0007669"/>
    <property type="project" value="UniProtKB-KW"/>
</dbReference>
<proteinExistence type="inferred from homology"/>
<evidence type="ECO:0000256" key="7">
    <source>
        <dbReference type="ARBA" id="ARBA00022833"/>
    </source>
</evidence>
<keyword evidence="3 20" id="KW-0645">Protease</keyword>
<evidence type="ECO:0000313" key="23">
    <source>
        <dbReference type="Proteomes" id="UP001431783"/>
    </source>
</evidence>
<evidence type="ECO:0000256" key="16">
    <source>
        <dbReference type="PIRSR" id="PIRSR601548-3"/>
    </source>
</evidence>
<comment type="similarity">
    <text evidence="1 19 20">Belongs to the peptidase M2 family.</text>
</comment>
<evidence type="ECO:0000256" key="19">
    <source>
        <dbReference type="PROSITE-ProRule" id="PRU01355"/>
    </source>
</evidence>
<gene>
    <name evidence="22" type="ORF">WA026_010032</name>
</gene>
<dbReference type="GO" id="GO:0006508">
    <property type="term" value="P:proteolysis"/>
    <property type="evidence" value="ECO:0007669"/>
    <property type="project" value="UniProtKB-KW"/>
</dbReference>
<keyword evidence="9 17" id="KW-1015">Disulfide bond</keyword>
<evidence type="ECO:0000256" key="15">
    <source>
        <dbReference type="PIRSR" id="PIRSR601548-11"/>
    </source>
</evidence>
<evidence type="ECO:0000256" key="5">
    <source>
        <dbReference type="ARBA" id="ARBA00022729"/>
    </source>
</evidence>
<dbReference type="Gene3D" id="1.10.1370.30">
    <property type="match status" value="1"/>
</dbReference>
<evidence type="ECO:0000256" key="2">
    <source>
        <dbReference type="ARBA" id="ARBA00022645"/>
    </source>
</evidence>
<keyword evidence="2 20" id="KW-0121">Carboxypeptidase</keyword>
<feature type="disulfide bond" evidence="17 19">
    <location>
        <begin position="537"/>
        <end position="555"/>
    </location>
</feature>
<evidence type="ECO:0000256" key="1">
    <source>
        <dbReference type="ARBA" id="ARBA00008139"/>
    </source>
</evidence>
<keyword evidence="7 16" id="KW-0862">Zinc</keyword>
<evidence type="ECO:0000256" key="6">
    <source>
        <dbReference type="ARBA" id="ARBA00022801"/>
    </source>
</evidence>
<accession>A0AAW1UH44</accession>
<evidence type="ECO:0000256" key="11">
    <source>
        <dbReference type="ARBA" id="ARBA00036868"/>
    </source>
</evidence>
<feature type="binding site" evidence="18">
    <location>
        <position position="382"/>
    </location>
    <ligand>
        <name>Zn(2+)</name>
        <dbReference type="ChEBI" id="CHEBI:29105"/>
        <label>2</label>
        <note>catalytic</note>
    </ligand>
</feature>
<evidence type="ECO:0000256" key="13">
    <source>
        <dbReference type="PIRSR" id="PIRSR601548-1"/>
    </source>
</evidence>
<feature type="signal peptide" evidence="21">
    <location>
        <begin position="1"/>
        <end position="19"/>
    </location>
</feature>
<comment type="caution">
    <text evidence="22">The sequence shown here is derived from an EMBL/GenBank/DDBJ whole genome shotgun (WGS) entry which is preliminary data.</text>
</comment>
<feature type="glycosylation site" description="N-linked (GlcNAc...) asparagine; partial" evidence="14">
    <location>
        <position position="146"/>
    </location>
</feature>
<feature type="binding site" evidence="18">
    <location>
        <position position="410"/>
    </location>
    <ligand>
        <name>Zn(2+)</name>
        <dbReference type="ChEBI" id="CHEBI:29105"/>
        <label>2</label>
        <note>catalytic</note>
    </ligand>
</feature>
<comment type="caution">
    <text evidence="19">Lacks conserved residue(s) required for the propagation of feature annotation.</text>
</comment>
<evidence type="ECO:0000256" key="4">
    <source>
        <dbReference type="ARBA" id="ARBA00022723"/>
    </source>
</evidence>
<evidence type="ECO:0000256" key="21">
    <source>
        <dbReference type="SAM" id="SignalP"/>
    </source>
</evidence>
<dbReference type="GO" id="GO:0004180">
    <property type="term" value="F:carboxypeptidase activity"/>
    <property type="evidence" value="ECO:0007669"/>
    <property type="project" value="UniProtKB-KW"/>
</dbReference>
<feature type="binding site" evidence="16">
    <location>
        <position position="382"/>
    </location>
    <ligand>
        <name>Zn(2+)</name>
        <dbReference type="ChEBI" id="CHEBI:29105"/>
        <label>1</label>
        <note>catalytic</note>
    </ligand>
</feature>
<feature type="active site" description="Proton donor 1" evidence="13">
    <location>
        <position position="512"/>
    </location>
</feature>
<dbReference type="GO" id="GO:0008241">
    <property type="term" value="F:peptidyl-dipeptidase activity"/>
    <property type="evidence" value="ECO:0007669"/>
    <property type="project" value="UniProtKB-EC"/>
</dbReference>
<dbReference type="EC" id="3.4.-.-" evidence="20"/>
<evidence type="ECO:0000256" key="9">
    <source>
        <dbReference type="ARBA" id="ARBA00023157"/>
    </source>
</evidence>
<evidence type="ECO:0000256" key="8">
    <source>
        <dbReference type="ARBA" id="ARBA00023049"/>
    </source>
</evidence>
<feature type="active site" description="Proton acceptor 2" evidence="15">
    <location>
        <position position="383"/>
    </location>
</feature>
<dbReference type="InterPro" id="IPR001548">
    <property type="entry name" value="Peptidase_M2"/>
</dbReference>
<evidence type="ECO:0000256" key="14">
    <source>
        <dbReference type="PIRSR" id="PIRSR601548-10"/>
    </source>
</evidence>